<protein>
    <submittedName>
        <fullName evidence="1">Uncharacterized protein</fullName>
    </submittedName>
</protein>
<accession>A0ABZ2GVN1</accession>
<evidence type="ECO:0000313" key="2">
    <source>
        <dbReference type="Proteomes" id="UP001386178"/>
    </source>
</evidence>
<reference evidence="1 2" key="1">
    <citation type="submission" date="2024-01" db="EMBL/GenBank/DDBJ databases">
        <title>Novel lytic viruses for Xanthomonas sp. and Stenotrophomonas maltophilia.</title>
        <authorList>
            <person name="Petrzik K."/>
            <person name="Brazdova S."/>
            <person name="Sovova L."/>
            <person name="Neoralova M."/>
        </authorList>
    </citation>
    <scope>NUCLEOTIDE SEQUENCE [LARGE SCALE GENOMIC DNA]</scope>
</reference>
<name>A0ABZ2GVN1_9CAUD</name>
<evidence type="ECO:0000313" key="1">
    <source>
        <dbReference type="EMBL" id="WWO60248.1"/>
    </source>
</evidence>
<dbReference type="Proteomes" id="UP001386178">
    <property type="component" value="Segment"/>
</dbReference>
<dbReference type="EMBL" id="PP079414">
    <property type="protein sequence ID" value="WWO60248.1"/>
    <property type="molecule type" value="Genomic_DNA"/>
</dbReference>
<organism evidence="1 2">
    <name type="scientific">Xanthomonas phage SB3</name>
    <dbReference type="NCBI Taxonomy" id="3117472"/>
    <lineage>
        <taxon>Viruses</taxon>
        <taxon>Duplodnaviria</taxon>
        <taxon>Heunggongvirae</taxon>
        <taxon>Uroviricota</taxon>
        <taxon>Caudoviricetes</taxon>
        <taxon>Autographivirales</taxon>
        <taxon>Autonotataviridae</taxon>
        <taxon>Euvesivirus</taxon>
        <taxon>Euvesivirus SB3</taxon>
    </lineage>
</organism>
<proteinExistence type="predicted"/>
<sequence>MQLTQPKEMGPHSMGTLWCIRGRILDTEGKVFTHDYVIPDTDGAVAPEKMRHFHHNKARNALTKAMIEYKYPE</sequence>
<keyword evidence="2" id="KW-1185">Reference proteome</keyword>